<dbReference type="Proteomes" id="UP001054837">
    <property type="component" value="Unassembled WGS sequence"/>
</dbReference>
<reference evidence="1 2" key="1">
    <citation type="submission" date="2021-06" db="EMBL/GenBank/DDBJ databases">
        <title>Caerostris darwini draft genome.</title>
        <authorList>
            <person name="Kono N."/>
            <person name="Arakawa K."/>
        </authorList>
    </citation>
    <scope>NUCLEOTIDE SEQUENCE [LARGE SCALE GENOMIC DNA]</scope>
</reference>
<gene>
    <name evidence="1" type="ORF">CDAR_62991</name>
</gene>
<sequence>MIAFPALDIVCIRPAARKPPFNQAEHAHTQKKHIHILDAAFKKQRRKNPNPECSSLQAILLISERNILERRDTSISHGKREQHSLLGVLRKEMVKIHKHLHFRRRTVS</sequence>
<name>A0AAV4UFC8_9ARAC</name>
<dbReference type="EMBL" id="BPLQ01011198">
    <property type="protein sequence ID" value="GIY56473.1"/>
    <property type="molecule type" value="Genomic_DNA"/>
</dbReference>
<comment type="caution">
    <text evidence="1">The sequence shown here is derived from an EMBL/GenBank/DDBJ whole genome shotgun (WGS) entry which is preliminary data.</text>
</comment>
<evidence type="ECO:0000313" key="2">
    <source>
        <dbReference type="Proteomes" id="UP001054837"/>
    </source>
</evidence>
<accession>A0AAV4UFC8</accession>
<proteinExistence type="predicted"/>
<evidence type="ECO:0000313" key="1">
    <source>
        <dbReference type="EMBL" id="GIY56473.1"/>
    </source>
</evidence>
<protein>
    <submittedName>
        <fullName evidence="1">Uncharacterized protein</fullName>
    </submittedName>
</protein>
<dbReference type="AlphaFoldDB" id="A0AAV4UFC8"/>
<keyword evidence="2" id="KW-1185">Reference proteome</keyword>
<organism evidence="1 2">
    <name type="scientific">Caerostris darwini</name>
    <dbReference type="NCBI Taxonomy" id="1538125"/>
    <lineage>
        <taxon>Eukaryota</taxon>
        <taxon>Metazoa</taxon>
        <taxon>Ecdysozoa</taxon>
        <taxon>Arthropoda</taxon>
        <taxon>Chelicerata</taxon>
        <taxon>Arachnida</taxon>
        <taxon>Araneae</taxon>
        <taxon>Araneomorphae</taxon>
        <taxon>Entelegynae</taxon>
        <taxon>Araneoidea</taxon>
        <taxon>Araneidae</taxon>
        <taxon>Caerostris</taxon>
    </lineage>
</organism>